<sequence>MQYLYNKIYSDSANVFIFSPFRIGKYLIFCYCYVVCFLSVLGTETSSFDKHATTNNNPRFSICSTPPPPKSDNSGKPNNFMSSSLFEPKVNGTSDGFMLSRSDTYSNLKE</sequence>
<dbReference type="Proteomes" id="UP000290809">
    <property type="component" value="Unassembled WGS sequence"/>
</dbReference>
<name>A0A430QGT5_SCHBO</name>
<evidence type="ECO:0000313" key="4">
    <source>
        <dbReference type="Proteomes" id="UP000290809"/>
    </source>
</evidence>
<evidence type="ECO:0000313" key="3">
    <source>
        <dbReference type="EMBL" id="RTG86889.1"/>
    </source>
</evidence>
<feature type="compositionally biased region" description="Polar residues" evidence="1">
    <location>
        <begin position="53"/>
        <end position="64"/>
    </location>
</feature>
<comment type="caution">
    <text evidence="3">The sequence shown here is derived from an EMBL/GenBank/DDBJ whole genome shotgun (WGS) entry which is preliminary data.</text>
</comment>
<organism evidence="3 4">
    <name type="scientific">Schistosoma bovis</name>
    <name type="common">Blood fluke</name>
    <dbReference type="NCBI Taxonomy" id="6184"/>
    <lineage>
        <taxon>Eukaryota</taxon>
        <taxon>Metazoa</taxon>
        <taxon>Spiralia</taxon>
        <taxon>Lophotrochozoa</taxon>
        <taxon>Platyhelminthes</taxon>
        <taxon>Trematoda</taxon>
        <taxon>Digenea</taxon>
        <taxon>Strigeidida</taxon>
        <taxon>Schistosomatoidea</taxon>
        <taxon>Schistosomatidae</taxon>
        <taxon>Schistosoma</taxon>
    </lineage>
</organism>
<feature type="transmembrane region" description="Helical" evidence="2">
    <location>
        <begin position="23"/>
        <end position="41"/>
    </location>
</feature>
<keyword evidence="4" id="KW-1185">Reference proteome</keyword>
<dbReference type="AlphaFoldDB" id="A0A430QGT5"/>
<feature type="compositionally biased region" description="Polar residues" evidence="1">
    <location>
        <begin position="101"/>
        <end position="110"/>
    </location>
</feature>
<accession>A0A430QGT5</accession>
<evidence type="ECO:0000256" key="2">
    <source>
        <dbReference type="SAM" id="Phobius"/>
    </source>
</evidence>
<reference evidence="3 4" key="1">
    <citation type="journal article" date="2019" name="PLoS Pathog.">
        <title>Genome sequence of the bovine parasite Schistosoma bovis Tanzania.</title>
        <authorList>
            <person name="Oey H."/>
            <person name="Zakrzewski M."/>
            <person name="Gobert G."/>
            <person name="Gravermann K."/>
            <person name="Stoye J."/>
            <person name="Jones M."/>
            <person name="Mcmanus D."/>
            <person name="Krause L."/>
        </authorList>
    </citation>
    <scope>NUCLEOTIDE SEQUENCE [LARGE SCALE GENOMIC DNA]</scope>
    <source>
        <strain evidence="3 4">TAN1997</strain>
    </source>
</reference>
<gene>
    <name evidence="3" type="ORF">DC041_0009977</name>
</gene>
<protein>
    <submittedName>
        <fullName evidence="3">Uncharacterized protein</fullName>
    </submittedName>
</protein>
<feature type="compositionally biased region" description="Polar residues" evidence="1">
    <location>
        <begin position="71"/>
        <end position="85"/>
    </location>
</feature>
<feature type="region of interest" description="Disordered" evidence="1">
    <location>
        <begin position="52"/>
        <end position="110"/>
    </location>
</feature>
<keyword evidence="2" id="KW-1133">Transmembrane helix</keyword>
<keyword evidence="2" id="KW-0812">Transmembrane</keyword>
<dbReference type="EMBL" id="QMKO01001746">
    <property type="protein sequence ID" value="RTG86889.1"/>
    <property type="molecule type" value="Genomic_DNA"/>
</dbReference>
<keyword evidence="2" id="KW-0472">Membrane</keyword>
<proteinExistence type="predicted"/>
<evidence type="ECO:0000256" key="1">
    <source>
        <dbReference type="SAM" id="MobiDB-lite"/>
    </source>
</evidence>